<evidence type="ECO:0000256" key="8">
    <source>
        <dbReference type="ARBA" id="ARBA00023157"/>
    </source>
</evidence>
<keyword evidence="7" id="KW-0339">Growth factor</keyword>
<keyword evidence="6" id="KW-0964">Secreted</keyword>
<comment type="function">
    <text evidence="9">Cytokine with a wide variety of biological functions in immunity, tissue regeneration, and metabolism. Binds to IL6R, then the complex associates to the signaling subunit IL6ST/gp130 to trigger the intracellular IL6-signaling pathway. The interaction with the membrane-bound IL6R and IL6ST stimulates 'classic signaling', whereas the binding of IL6 and soluble IL6R to IL6ST stimulates 'trans-signaling'. Alternatively, 'cluster signaling' occurs when membrane-bound IL6:IL6R complexes on transmitter cells activate IL6ST receptors on neighboring receiver cells.</text>
</comment>
<dbReference type="PANTHER" id="PTHR48494:SF1">
    <property type="entry name" value="INTERLEUKIN-6"/>
    <property type="match status" value="1"/>
</dbReference>
<evidence type="ECO:0000256" key="9">
    <source>
        <dbReference type="ARBA" id="ARBA00023441"/>
    </source>
</evidence>
<evidence type="ECO:0000256" key="7">
    <source>
        <dbReference type="ARBA" id="ARBA00023030"/>
    </source>
</evidence>
<keyword evidence="12" id="KW-1185">Reference proteome</keyword>
<dbReference type="Pfam" id="PF00489">
    <property type="entry name" value="IL6"/>
    <property type="match status" value="1"/>
</dbReference>
<evidence type="ECO:0000256" key="5">
    <source>
        <dbReference type="ARBA" id="ARBA00022514"/>
    </source>
</evidence>
<dbReference type="AlphaFoldDB" id="A0A8T0AIK6"/>
<dbReference type="GO" id="GO:0008083">
    <property type="term" value="F:growth factor activity"/>
    <property type="evidence" value="ECO:0007669"/>
    <property type="project" value="UniProtKB-KW"/>
</dbReference>
<dbReference type="EMBL" id="JABFDY010000022">
    <property type="protein sequence ID" value="KAF7691360.1"/>
    <property type="molecule type" value="Genomic_DNA"/>
</dbReference>
<dbReference type="InterPro" id="IPR009079">
    <property type="entry name" value="4_helix_cytokine-like_core"/>
</dbReference>
<name>A0A8T0AIK6_SILME</name>
<keyword evidence="5" id="KW-0202">Cytokine</keyword>
<evidence type="ECO:0000256" key="2">
    <source>
        <dbReference type="ARBA" id="ARBA00007432"/>
    </source>
</evidence>
<dbReference type="GO" id="GO:0005138">
    <property type="term" value="F:interleukin-6 receptor binding"/>
    <property type="evidence" value="ECO:0007669"/>
    <property type="project" value="InterPro"/>
</dbReference>
<feature type="chain" id="PRO_5035908583" description="Interleukin-6" evidence="10">
    <location>
        <begin position="21"/>
        <end position="218"/>
    </location>
</feature>
<dbReference type="Gene3D" id="1.20.1250.10">
    <property type="match status" value="1"/>
</dbReference>
<protein>
    <recommendedName>
        <fullName evidence="3">Interleukin-6</fullName>
    </recommendedName>
</protein>
<reference evidence="11" key="1">
    <citation type="submission" date="2020-08" db="EMBL/GenBank/DDBJ databases">
        <title>Chromosome-level assembly of Southern catfish (Silurus meridionalis) provides insights into visual adaptation to the nocturnal and benthic lifestyles.</title>
        <authorList>
            <person name="Zhang Y."/>
            <person name="Wang D."/>
            <person name="Peng Z."/>
        </authorList>
    </citation>
    <scope>NUCLEOTIDE SEQUENCE</scope>
    <source>
        <strain evidence="11">SWU-2019-XX</strain>
        <tissue evidence="11">Muscle</tissue>
    </source>
</reference>
<keyword evidence="4" id="KW-0011">Acute phase</keyword>
<dbReference type="GO" id="GO:0005125">
    <property type="term" value="F:cytokine activity"/>
    <property type="evidence" value="ECO:0007669"/>
    <property type="project" value="UniProtKB-KW"/>
</dbReference>
<dbReference type="PANTHER" id="PTHR48494">
    <property type="entry name" value="INTERLEUKIN-6"/>
    <property type="match status" value="1"/>
</dbReference>
<evidence type="ECO:0000313" key="11">
    <source>
        <dbReference type="EMBL" id="KAF7691360.1"/>
    </source>
</evidence>
<keyword evidence="8" id="KW-1015">Disulfide bond</keyword>
<evidence type="ECO:0000256" key="1">
    <source>
        <dbReference type="ARBA" id="ARBA00004613"/>
    </source>
</evidence>
<dbReference type="InterPro" id="IPR030473">
    <property type="entry name" value="IL6/GCSF/MGF_CS"/>
</dbReference>
<comment type="similarity">
    <text evidence="2">Belongs to the IL-6 superfamily.</text>
</comment>
<keyword evidence="10" id="KW-0732">Signal</keyword>
<dbReference type="GO" id="GO:0005615">
    <property type="term" value="C:extracellular space"/>
    <property type="evidence" value="ECO:0007669"/>
    <property type="project" value="UniProtKB-KW"/>
</dbReference>
<accession>A0A8T0AIK6</accession>
<dbReference type="GO" id="GO:0030154">
    <property type="term" value="P:cell differentiation"/>
    <property type="evidence" value="ECO:0007669"/>
    <property type="project" value="InterPro"/>
</dbReference>
<dbReference type="PROSITE" id="PS00254">
    <property type="entry name" value="INTERLEUKIN_6"/>
    <property type="match status" value="1"/>
</dbReference>
<evidence type="ECO:0000256" key="4">
    <source>
        <dbReference type="ARBA" id="ARBA00022486"/>
    </source>
</evidence>
<organism evidence="11 12">
    <name type="scientific">Silurus meridionalis</name>
    <name type="common">Southern catfish</name>
    <name type="synonym">Silurus soldatovi meridionalis</name>
    <dbReference type="NCBI Taxonomy" id="175797"/>
    <lineage>
        <taxon>Eukaryota</taxon>
        <taxon>Metazoa</taxon>
        <taxon>Chordata</taxon>
        <taxon>Craniata</taxon>
        <taxon>Vertebrata</taxon>
        <taxon>Euteleostomi</taxon>
        <taxon>Actinopterygii</taxon>
        <taxon>Neopterygii</taxon>
        <taxon>Teleostei</taxon>
        <taxon>Ostariophysi</taxon>
        <taxon>Siluriformes</taxon>
        <taxon>Siluridae</taxon>
        <taxon>Silurus</taxon>
    </lineage>
</organism>
<evidence type="ECO:0000256" key="3">
    <source>
        <dbReference type="ARBA" id="ARBA00019464"/>
    </source>
</evidence>
<dbReference type="GO" id="GO:0006953">
    <property type="term" value="P:acute-phase response"/>
    <property type="evidence" value="ECO:0007669"/>
    <property type="project" value="UniProtKB-KW"/>
</dbReference>
<dbReference type="OrthoDB" id="8943569at2759"/>
<comment type="caution">
    <text evidence="11">The sequence shown here is derived from an EMBL/GenBank/DDBJ whole genome shotgun (WGS) entry which is preliminary data.</text>
</comment>
<dbReference type="Proteomes" id="UP000606274">
    <property type="component" value="Unassembled WGS sequence"/>
</dbReference>
<comment type="subcellular location">
    <subcellularLocation>
        <location evidence="1">Secreted</location>
    </subcellularLocation>
</comment>
<sequence length="218" mass="25253">MPYLLHHYLGLLLLPLLSLGLYSGDEDYYDFSGGELQNEAHASFYKWISIAKQMRIDIHSVCDEQFARDFPGMRNMSDFDHQRIETPLLGFSDGCLPFDFKAQKCVQQIYTGLRVYQAYLPYVDNGTSARILEIKVRTARLLGLIKGTGNVHDVEVHPTFLRDLVSGTQWRKKTVTHSILYNFLNFMIVTNRAINYIKAKKLMKHGVKEDKWLSKYVH</sequence>
<evidence type="ECO:0000256" key="6">
    <source>
        <dbReference type="ARBA" id="ARBA00022525"/>
    </source>
</evidence>
<dbReference type="SUPFAM" id="SSF47266">
    <property type="entry name" value="4-helical cytokines"/>
    <property type="match status" value="1"/>
</dbReference>
<evidence type="ECO:0000313" key="12">
    <source>
        <dbReference type="Proteomes" id="UP000606274"/>
    </source>
</evidence>
<gene>
    <name evidence="11" type="ORF">HF521_011657</name>
</gene>
<evidence type="ECO:0000256" key="10">
    <source>
        <dbReference type="SAM" id="SignalP"/>
    </source>
</evidence>
<proteinExistence type="inferred from homology"/>
<feature type="signal peptide" evidence="10">
    <location>
        <begin position="1"/>
        <end position="20"/>
    </location>
</feature>
<dbReference type="InterPro" id="IPR003574">
    <property type="entry name" value="IL-6-like"/>
</dbReference>